<keyword evidence="1" id="KW-1133">Transmembrane helix</keyword>
<evidence type="ECO:0008006" key="4">
    <source>
        <dbReference type="Google" id="ProtNLM"/>
    </source>
</evidence>
<evidence type="ECO:0000313" key="3">
    <source>
        <dbReference type="Proteomes" id="UP000242164"/>
    </source>
</evidence>
<keyword evidence="1" id="KW-0812">Transmembrane</keyword>
<sequence length="143" mass="16166">MKVLLSKHFGIVLIFCIFLCSGLLFTLIYTITSNAAENRVTAPYELVHAKQTLIPLSSSPHKEKRVIKGMLITEASTYQDFAQIASELQQRYQNQGLHEMTLSIHNKNNGQYEEDLPYEPIRKGTISIIYTSPTAANINIHMP</sequence>
<proteinExistence type="predicted"/>
<keyword evidence="1" id="KW-0472">Membrane</keyword>
<dbReference type="EMBL" id="FMIK01000019">
    <property type="protein sequence ID" value="SCL88314.1"/>
    <property type="molecule type" value="Genomic_DNA"/>
</dbReference>
<organism evidence="2 3">
    <name type="scientific">Bacillus cytotoxicus</name>
    <dbReference type="NCBI Taxonomy" id="580165"/>
    <lineage>
        <taxon>Bacteria</taxon>
        <taxon>Bacillati</taxon>
        <taxon>Bacillota</taxon>
        <taxon>Bacilli</taxon>
        <taxon>Bacillales</taxon>
        <taxon>Bacillaceae</taxon>
        <taxon>Bacillus</taxon>
        <taxon>Bacillus cereus group</taxon>
    </lineage>
</organism>
<dbReference type="RefSeq" id="WP_048722509.1">
    <property type="nucleotide sequence ID" value="NZ_CP024101.1"/>
</dbReference>
<dbReference type="AlphaFoldDB" id="A0AAX2CER8"/>
<accession>A0AAX2CER8</accession>
<evidence type="ECO:0000256" key="1">
    <source>
        <dbReference type="SAM" id="Phobius"/>
    </source>
</evidence>
<protein>
    <recommendedName>
        <fullName evidence="4">Group-specific protein</fullName>
    </recommendedName>
</protein>
<comment type="caution">
    <text evidence="2">The sequence shown here is derived from an EMBL/GenBank/DDBJ whole genome shotgun (WGS) entry which is preliminary data.</text>
</comment>
<reference evidence="2 3" key="1">
    <citation type="submission" date="2016-08" db="EMBL/GenBank/DDBJ databases">
        <authorList>
            <person name="Loux V."/>
            <person name="Rue O."/>
        </authorList>
    </citation>
    <scope>NUCLEOTIDE SEQUENCE [LARGE SCALE GENOMIC DNA]</scope>
    <source>
        <strain evidence="2 3">AFSSA_08CEB44bac</strain>
    </source>
</reference>
<name>A0AAX2CER8_9BACI</name>
<evidence type="ECO:0000313" key="2">
    <source>
        <dbReference type="EMBL" id="SCL88314.1"/>
    </source>
</evidence>
<feature type="transmembrane region" description="Helical" evidence="1">
    <location>
        <begin position="12"/>
        <end position="31"/>
    </location>
</feature>
<gene>
    <name evidence="2" type="ORF">BCB44BAC_01322</name>
</gene>
<dbReference type="Proteomes" id="UP000242164">
    <property type="component" value="Unassembled WGS sequence"/>
</dbReference>